<name>A0A7Y6JVS6_9BURK</name>
<protein>
    <submittedName>
        <fullName evidence="1">Uncharacterized protein</fullName>
    </submittedName>
</protein>
<dbReference type="AlphaFoldDB" id="A0A7Y6JVS6"/>
<evidence type="ECO:0000313" key="1">
    <source>
        <dbReference type="EMBL" id="NUX98747.1"/>
    </source>
</evidence>
<organism evidence="1 2">
    <name type="scientific">Paraburkholderia youngii</name>
    <dbReference type="NCBI Taxonomy" id="2782701"/>
    <lineage>
        <taxon>Bacteria</taxon>
        <taxon>Pseudomonadati</taxon>
        <taxon>Pseudomonadota</taxon>
        <taxon>Betaproteobacteria</taxon>
        <taxon>Burkholderiales</taxon>
        <taxon>Burkholderiaceae</taxon>
        <taxon>Paraburkholderia</taxon>
    </lineage>
</organism>
<dbReference type="RefSeq" id="WP_176105487.1">
    <property type="nucleotide sequence ID" value="NZ_JAALDK010000001.1"/>
</dbReference>
<gene>
    <name evidence="1" type="ORF">G5S42_03115</name>
</gene>
<reference evidence="1 2" key="1">
    <citation type="submission" date="2020-02" db="EMBL/GenBank/DDBJ databases">
        <title>Paraburkholderia simonii sp. nov. and Paraburkholderia youngii sp. nov. Brazilian and Mexican Mimosa-associated rhizobia.</title>
        <authorList>
            <person name="Mavima L."/>
            <person name="Beukes C.W."/>
            <person name="Chan W.Y."/>
            <person name="Palmer M."/>
            <person name="De Meyer S.E."/>
            <person name="James E.K."/>
            <person name="Venter S.N."/>
            <person name="Steenkamp E.T."/>
        </authorList>
    </citation>
    <scope>NUCLEOTIDE SEQUENCE [LARGE SCALE GENOMIC DNA]</scope>
    <source>
        <strain evidence="1 2">JPY169</strain>
    </source>
</reference>
<comment type="caution">
    <text evidence="1">The sequence shown here is derived from an EMBL/GenBank/DDBJ whole genome shotgun (WGS) entry which is preliminary data.</text>
</comment>
<dbReference type="Proteomes" id="UP000594380">
    <property type="component" value="Unassembled WGS sequence"/>
</dbReference>
<accession>A0A7Y6JVS6</accession>
<dbReference type="EMBL" id="JAALDK010000001">
    <property type="protein sequence ID" value="NUX98747.1"/>
    <property type="molecule type" value="Genomic_DNA"/>
</dbReference>
<dbReference type="GeneID" id="301099335"/>
<sequence>MFEFDHGLDQETRHAAAAMALVRKLGWDSREGYRGSWRCGSLPQKDAGFYVFVFASEMDNGYSASFREDS</sequence>
<proteinExistence type="predicted"/>
<evidence type="ECO:0000313" key="2">
    <source>
        <dbReference type="Proteomes" id="UP000594380"/>
    </source>
</evidence>